<keyword evidence="1" id="KW-1133">Transmembrane helix</keyword>
<dbReference type="KEGG" id="hlr:HALLA_12555"/>
<evidence type="ECO:0000256" key="1">
    <source>
        <dbReference type="SAM" id="Phobius"/>
    </source>
</evidence>
<feature type="transmembrane region" description="Helical" evidence="1">
    <location>
        <begin position="51"/>
        <end position="71"/>
    </location>
</feature>
<keyword evidence="3" id="KW-1185">Reference proteome</keyword>
<feature type="transmembrane region" description="Helical" evidence="1">
    <location>
        <begin position="91"/>
        <end position="111"/>
    </location>
</feature>
<organism evidence="2 3">
    <name type="scientific">Halostagnicola larsenii XH-48</name>
    <dbReference type="NCBI Taxonomy" id="797299"/>
    <lineage>
        <taxon>Archaea</taxon>
        <taxon>Methanobacteriati</taxon>
        <taxon>Methanobacteriota</taxon>
        <taxon>Stenosarchaea group</taxon>
        <taxon>Halobacteria</taxon>
        <taxon>Halobacteriales</taxon>
        <taxon>Natrialbaceae</taxon>
        <taxon>Halostagnicola</taxon>
    </lineage>
</organism>
<dbReference type="AlphaFoldDB" id="W0JLM5"/>
<evidence type="ECO:0000313" key="3">
    <source>
        <dbReference type="Proteomes" id="UP000019024"/>
    </source>
</evidence>
<dbReference type="Proteomes" id="UP000019024">
    <property type="component" value="Chromosome"/>
</dbReference>
<gene>
    <name evidence="2" type="ORF">HALLA_12555</name>
</gene>
<accession>W0JLM5</accession>
<keyword evidence="1" id="KW-0472">Membrane</keyword>
<name>W0JLM5_9EURY</name>
<reference evidence="2 3" key="1">
    <citation type="submission" date="2014-01" db="EMBL/GenBank/DDBJ databases">
        <authorList>
            <consortium name="DOE Joint Genome Institute"/>
            <person name="Anderson I."/>
            <person name="Huntemann M."/>
            <person name="Han J."/>
            <person name="Chen A."/>
            <person name="Kyrpides N."/>
            <person name="Mavromatis K."/>
            <person name="Markowitz V."/>
            <person name="Palaniappan K."/>
            <person name="Ivanova N."/>
            <person name="Schaumberg A."/>
            <person name="Pati A."/>
            <person name="Liolios K."/>
            <person name="Nordberg H.P."/>
            <person name="Cantor M.N."/>
            <person name="Hua S.X."/>
            <person name="Woyke T."/>
        </authorList>
    </citation>
    <scope>NUCLEOTIDE SEQUENCE [LARGE SCALE GENOMIC DNA]</scope>
    <source>
        <strain evidence="2 3">XH-48</strain>
    </source>
</reference>
<keyword evidence="1" id="KW-0812">Transmembrane</keyword>
<protein>
    <submittedName>
        <fullName evidence="2">Uncharacterized protein</fullName>
    </submittedName>
</protein>
<sequence>MYPHTFENVILGRQSWRFARDRTANCSRVRVVPMSESTSDSPAIGPFEGGFGIGAAVVGIVSILFGVYAAYDGYMGTGMVVRSVEPMSEPILQGIILLAFASAFGIIALYVGAYMEPGLGGDQGH</sequence>
<dbReference type="EMBL" id="CP007055">
    <property type="protein sequence ID" value="AHF99493.1"/>
    <property type="molecule type" value="Genomic_DNA"/>
</dbReference>
<dbReference type="HOGENOM" id="CLU_1987546_0_0_2"/>
<evidence type="ECO:0000313" key="2">
    <source>
        <dbReference type="EMBL" id="AHF99493.1"/>
    </source>
</evidence>
<proteinExistence type="predicted"/>